<dbReference type="GO" id="GO:0009003">
    <property type="term" value="F:signal peptidase activity"/>
    <property type="evidence" value="ECO:0007669"/>
    <property type="project" value="UniProtKB-EC"/>
</dbReference>
<comment type="caution">
    <text evidence="4">The sequence shown here is derived from an EMBL/GenBank/DDBJ whole genome shotgun (WGS) entry which is preliminary data.</text>
</comment>
<evidence type="ECO:0000313" key="4">
    <source>
        <dbReference type="EMBL" id="KAA6323236.1"/>
    </source>
</evidence>
<feature type="domain" description="Peptidase S26" evidence="3">
    <location>
        <begin position="252"/>
        <end position="290"/>
    </location>
</feature>
<keyword evidence="4" id="KW-0378">Hydrolase</keyword>
<evidence type="ECO:0000256" key="2">
    <source>
        <dbReference type="SAM" id="Phobius"/>
    </source>
</evidence>
<name>A0A5J4QMU9_9ZZZZ</name>
<dbReference type="SUPFAM" id="SSF51306">
    <property type="entry name" value="LexA/Signal peptidase"/>
    <property type="match status" value="1"/>
</dbReference>
<keyword evidence="2" id="KW-0812">Transmembrane</keyword>
<dbReference type="GO" id="GO:0016020">
    <property type="term" value="C:membrane"/>
    <property type="evidence" value="ECO:0007669"/>
    <property type="project" value="InterPro"/>
</dbReference>
<accession>A0A5J4QMU9</accession>
<organism evidence="4">
    <name type="scientific">termite gut metagenome</name>
    <dbReference type="NCBI Taxonomy" id="433724"/>
    <lineage>
        <taxon>unclassified sequences</taxon>
        <taxon>metagenomes</taxon>
        <taxon>organismal metagenomes</taxon>
    </lineage>
</organism>
<dbReference type="NCBIfam" id="TIGR02227">
    <property type="entry name" value="sigpep_I_bact"/>
    <property type="match status" value="1"/>
</dbReference>
<evidence type="ECO:0000259" key="3">
    <source>
        <dbReference type="Pfam" id="PF10502"/>
    </source>
</evidence>
<comment type="similarity">
    <text evidence="1">Belongs to the peptidase S26 family.</text>
</comment>
<dbReference type="PRINTS" id="PR00727">
    <property type="entry name" value="LEADERPTASE"/>
</dbReference>
<dbReference type="EMBL" id="SNRY01002852">
    <property type="protein sequence ID" value="KAA6323236.1"/>
    <property type="molecule type" value="Genomic_DNA"/>
</dbReference>
<dbReference type="AlphaFoldDB" id="A0A5J4QMU9"/>
<dbReference type="GO" id="GO:0004252">
    <property type="term" value="F:serine-type endopeptidase activity"/>
    <property type="evidence" value="ECO:0007669"/>
    <property type="project" value="InterPro"/>
</dbReference>
<sequence>MKRGSKWLIAISGAAIIVLLLHLFAFTSYYIPSAGMENTLIQGERIIVNKWSYGLRLPFMSLFPYTRLKERGVEKGDVTVFNNPANTLQPVIDRREIFIGRCGGIPGDALLVDSLFTIILHRQVNPDEKALYSYPKHKEKTLYDLFDSLSIANNKLMGQDGDKYVRSFSRYEYYLLQQAIIKNDSLWIFPFTARNSGNARTLTIPKKRQSVKIEPWNAMLFRNTIVLHEKKQAEVIDNTLYIDGAPIHEYTFSQDYYWMVSDNSINLADSRLFGLVPQSHIIGKAIFIWFSKEWGTSIFEGYRWNRFFKKIP</sequence>
<dbReference type="InterPro" id="IPR036286">
    <property type="entry name" value="LexA/Signal_pep-like_sf"/>
</dbReference>
<dbReference type="EC" id="3.4.21.89" evidence="4"/>
<feature type="transmembrane region" description="Helical" evidence="2">
    <location>
        <begin position="7"/>
        <end position="31"/>
    </location>
</feature>
<reference evidence="4" key="1">
    <citation type="submission" date="2019-03" db="EMBL/GenBank/DDBJ databases">
        <title>Single cell metagenomics reveals metabolic interactions within the superorganism composed of flagellate Streblomastix strix and complex community of Bacteroidetes bacteria on its surface.</title>
        <authorList>
            <person name="Treitli S.C."/>
            <person name="Kolisko M."/>
            <person name="Husnik F."/>
            <person name="Keeling P."/>
            <person name="Hampl V."/>
        </authorList>
    </citation>
    <scope>NUCLEOTIDE SEQUENCE</scope>
    <source>
        <strain evidence="4">STM</strain>
    </source>
</reference>
<evidence type="ECO:0000256" key="1">
    <source>
        <dbReference type="ARBA" id="ARBA00009370"/>
    </source>
</evidence>
<feature type="domain" description="Peptidase S26" evidence="3">
    <location>
        <begin position="6"/>
        <end position="153"/>
    </location>
</feature>
<dbReference type="PANTHER" id="PTHR43390:SF1">
    <property type="entry name" value="CHLOROPLAST PROCESSING PEPTIDASE"/>
    <property type="match status" value="1"/>
</dbReference>
<keyword evidence="2" id="KW-1133">Transmembrane helix</keyword>
<dbReference type="GO" id="GO:0006465">
    <property type="term" value="P:signal peptide processing"/>
    <property type="evidence" value="ECO:0007669"/>
    <property type="project" value="InterPro"/>
</dbReference>
<protein>
    <submittedName>
        <fullName evidence="4">Signal peptidase I</fullName>
        <ecNumber evidence="4">3.4.21.89</ecNumber>
    </submittedName>
</protein>
<gene>
    <name evidence="4" type="ORF">EZS27_027306</name>
</gene>
<dbReference type="Pfam" id="PF10502">
    <property type="entry name" value="Peptidase_S26"/>
    <property type="match status" value="2"/>
</dbReference>
<keyword evidence="2" id="KW-0472">Membrane</keyword>
<dbReference type="InterPro" id="IPR019533">
    <property type="entry name" value="Peptidase_S26"/>
</dbReference>
<dbReference type="InterPro" id="IPR000223">
    <property type="entry name" value="Pept_S26A_signal_pept_1"/>
</dbReference>
<proteinExistence type="inferred from homology"/>
<dbReference type="PANTHER" id="PTHR43390">
    <property type="entry name" value="SIGNAL PEPTIDASE I"/>
    <property type="match status" value="1"/>
</dbReference>
<dbReference type="Gene3D" id="2.10.109.10">
    <property type="entry name" value="Umud Fragment, subunit A"/>
    <property type="match status" value="1"/>
</dbReference>
<dbReference type="CDD" id="cd06530">
    <property type="entry name" value="S26_SPase_I"/>
    <property type="match status" value="2"/>
</dbReference>